<protein>
    <submittedName>
        <fullName evidence="2">Uncharacterized protein</fullName>
    </submittedName>
</protein>
<feature type="region of interest" description="Disordered" evidence="1">
    <location>
        <begin position="1"/>
        <end position="44"/>
    </location>
</feature>
<dbReference type="Proteomes" id="UP000633205">
    <property type="component" value="Unassembled WGS sequence"/>
</dbReference>
<sequence length="71" mass="7891">MLATLPSFDSQLPTTSQNWRKKRRSTLKSRITDASDVNASHASAHRKADAYLALGTLEGPQAWDTTGFWDL</sequence>
<comment type="caution">
    <text evidence="2">The sequence shown here is derived from an EMBL/GenBank/DDBJ whole genome shotgun (WGS) entry which is preliminary data.</text>
</comment>
<gene>
    <name evidence="2" type="ORF">GCM10010915_27060</name>
</gene>
<reference evidence="2" key="2">
    <citation type="submission" date="2020-09" db="EMBL/GenBank/DDBJ databases">
        <authorList>
            <person name="Sun Q."/>
            <person name="Zhou Y."/>
        </authorList>
    </citation>
    <scope>NUCLEOTIDE SEQUENCE</scope>
    <source>
        <strain evidence="2">CGMCC 1.15152</strain>
    </source>
</reference>
<name>A0A916YGK7_9MICO</name>
<feature type="compositionally biased region" description="Polar residues" evidence="1">
    <location>
        <begin position="7"/>
        <end position="18"/>
    </location>
</feature>
<reference evidence="2" key="1">
    <citation type="journal article" date="2014" name="Int. J. Syst. Evol. Microbiol.">
        <title>Complete genome sequence of Corynebacterium casei LMG S-19264T (=DSM 44701T), isolated from a smear-ripened cheese.</title>
        <authorList>
            <consortium name="US DOE Joint Genome Institute (JGI-PGF)"/>
            <person name="Walter F."/>
            <person name="Albersmeier A."/>
            <person name="Kalinowski J."/>
            <person name="Ruckert C."/>
        </authorList>
    </citation>
    <scope>NUCLEOTIDE SEQUENCE</scope>
    <source>
        <strain evidence="2">CGMCC 1.15152</strain>
    </source>
</reference>
<evidence type="ECO:0000313" key="3">
    <source>
        <dbReference type="Proteomes" id="UP000633205"/>
    </source>
</evidence>
<dbReference type="AlphaFoldDB" id="A0A916YGK7"/>
<keyword evidence="3" id="KW-1185">Reference proteome</keyword>
<proteinExistence type="predicted"/>
<dbReference type="EMBL" id="BMHO01000002">
    <property type="protein sequence ID" value="GGD44414.1"/>
    <property type="molecule type" value="Genomic_DNA"/>
</dbReference>
<accession>A0A916YGK7</accession>
<evidence type="ECO:0000256" key="1">
    <source>
        <dbReference type="SAM" id="MobiDB-lite"/>
    </source>
</evidence>
<evidence type="ECO:0000313" key="2">
    <source>
        <dbReference type="EMBL" id="GGD44414.1"/>
    </source>
</evidence>
<organism evidence="2 3">
    <name type="scientific">Microbacterium faecale</name>
    <dbReference type="NCBI Taxonomy" id="1804630"/>
    <lineage>
        <taxon>Bacteria</taxon>
        <taxon>Bacillati</taxon>
        <taxon>Actinomycetota</taxon>
        <taxon>Actinomycetes</taxon>
        <taxon>Micrococcales</taxon>
        <taxon>Microbacteriaceae</taxon>
        <taxon>Microbacterium</taxon>
    </lineage>
</organism>